<dbReference type="PANTHER" id="PTHR38471:SF2">
    <property type="entry name" value="FOUR HELIX BUNDLE PROTEIN"/>
    <property type="match status" value="1"/>
</dbReference>
<dbReference type="SUPFAM" id="SSF158446">
    <property type="entry name" value="IVS-encoded protein-like"/>
    <property type="match status" value="1"/>
</dbReference>
<organism evidence="1 2">
    <name type="scientific">Allorhodopirellula heiligendammensis</name>
    <dbReference type="NCBI Taxonomy" id="2714739"/>
    <lineage>
        <taxon>Bacteria</taxon>
        <taxon>Pseudomonadati</taxon>
        <taxon>Planctomycetota</taxon>
        <taxon>Planctomycetia</taxon>
        <taxon>Pirellulales</taxon>
        <taxon>Pirellulaceae</taxon>
        <taxon>Allorhodopirellula</taxon>
    </lineage>
</organism>
<protein>
    <recommendedName>
        <fullName evidence="3">Four helix bundle protein</fullName>
    </recommendedName>
</protein>
<dbReference type="NCBIfam" id="TIGR02436">
    <property type="entry name" value="four helix bundle protein"/>
    <property type="match status" value="1"/>
</dbReference>
<dbReference type="RefSeq" id="WP_146405650.1">
    <property type="nucleotide sequence ID" value="NZ_SJPU01000001.1"/>
</dbReference>
<dbReference type="Gene3D" id="1.20.1440.60">
    <property type="entry name" value="23S rRNA-intervening sequence"/>
    <property type="match status" value="1"/>
</dbReference>
<dbReference type="InterPro" id="IPR036583">
    <property type="entry name" value="23S_rRNA_IVS_sf"/>
</dbReference>
<reference evidence="1 2" key="1">
    <citation type="journal article" date="2020" name="Antonie Van Leeuwenhoek">
        <title>Rhodopirellula heiligendammensis sp. nov., Rhodopirellula pilleata sp. nov., and Rhodopirellula solitaria sp. nov. isolated from natural or artificial marine surfaces in Northern Germany and California, USA, and emended description of the genus Rhodopirellula.</title>
        <authorList>
            <person name="Kallscheuer N."/>
            <person name="Wiegand S."/>
            <person name="Jogler M."/>
            <person name="Boedeker C."/>
            <person name="Peeters S.H."/>
            <person name="Rast P."/>
            <person name="Heuer A."/>
            <person name="Jetten M.S.M."/>
            <person name="Rohde M."/>
            <person name="Jogler C."/>
        </authorList>
    </citation>
    <scope>NUCLEOTIDE SEQUENCE [LARGE SCALE GENOMIC DNA]</scope>
    <source>
        <strain evidence="1 2">Poly21</strain>
    </source>
</reference>
<evidence type="ECO:0008006" key="3">
    <source>
        <dbReference type="Google" id="ProtNLM"/>
    </source>
</evidence>
<dbReference type="Pfam" id="PF05635">
    <property type="entry name" value="23S_rRNA_IVP"/>
    <property type="match status" value="1"/>
</dbReference>
<accession>A0A5C6C3C1</accession>
<comment type="caution">
    <text evidence="1">The sequence shown here is derived from an EMBL/GenBank/DDBJ whole genome shotgun (WGS) entry which is preliminary data.</text>
</comment>
<gene>
    <name evidence="1" type="ORF">Poly21_08020</name>
</gene>
<dbReference type="PIRSF" id="PIRSF035652">
    <property type="entry name" value="CHP02436"/>
    <property type="match status" value="1"/>
</dbReference>
<dbReference type="AlphaFoldDB" id="A0A5C6C3C1"/>
<dbReference type="Proteomes" id="UP000319908">
    <property type="component" value="Unassembled WGS sequence"/>
</dbReference>
<proteinExistence type="predicted"/>
<evidence type="ECO:0000313" key="1">
    <source>
        <dbReference type="EMBL" id="TWU18638.1"/>
    </source>
</evidence>
<dbReference type="InterPro" id="IPR012657">
    <property type="entry name" value="23S_rRNA-intervening_sequence"/>
</dbReference>
<dbReference type="PANTHER" id="PTHR38471">
    <property type="entry name" value="FOUR HELIX BUNDLE PROTEIN"/>
    <property type="match status" value="1"/>
</dbReference>
<keyword evidence="2" id="KW-1185">Reference proteome</keyword>
<dbReference type="OrthoDB" id="285993at2"/>
<dbReference type="EMBL" id="SJPU01000001">
    <property type="protein sequence ID" value="TWU18638.1"/>
    <property type="molecule type" value="Genomic_DNA"/>
</dbReference>
<sequence>MKPDDLSERLLDLAARVGKVVDALPETRLGKHIAGQLVRSGTSPAPNYEEACAAESRRDFIHKVRVSLKELRETRCWIKLIMRSELLPEAKMVEIERETNERCKILGQSLVTARRNEDLDKAKRCKPVPK</sequence>
<evidence type="ECO:0000313" key="2">
    <source>
        <dbReference type="Proteomes" id="UP000319908"/>
    </source>
</evidence>
<name>A0A5C6C3C1_9BACT</name>